<gene>
    <name evidence="1" type="ORF">HQ865_20245</name>
</gene>
<dbReference type="KEGG" id="mmab:HQ865_20245"/>
<dbReference type="RefSeq" id="WP_173416649.1">
    <property type="nucleotide sequence ID" value="NZ_CP054139.1"/>
</dbReference>
<dbReference type="SUPFAM" id="SSF48452">
    <property type="entry name" value="TPR-like"/>
    <property type="match status" value="1"/>
</dbReference>
<keyword evidence="2" id="KW-1185">Reference proteome</keyword>
<protein>
    <recommendedName>
        <fullName evidence="3">MalT-like TPR region domain-containing protein</fullName>
    </recommendedName>
</protein>
<proteinExistence type="predicted"/>
<evidence type="ECO:0008006" key="3">
    <source>
        <dbReference type="Google" id="ProtNLM"/>
    </source>
</evidence>
<evidence type="ECO:0000313" key="1">
    <source>
        <dbReference type="EMBL" id="QKJ31996.1"/>
    </source>
</evidence>
<name>A0A7D4UGL7_9SPHI</name>
<dbReference type="AlphaFoldDB" id="A0A7D4UGL7"/>
<dbReference type="InterPro" id="IPR011990">
    <property type="entry name" value="TPR-like_helical_dom_sf"/>
</dbReference>
<dbReference type="Gene3D" id="1.25.40.10">
    <property type="entry name" value="Tetratricopeptide repeat domain"/>
    <property type="match status" value="1"/>
</dbReference>
<dbReference type="EMBL" id="CP054139">
    <property type="protein sequence ID" value="QKJ31996.1"/>
    <property type="molecule type" value="Genomic_DNA"/>
</dbReference>
<reference evidence="1 2" key="1">
    <citation type="submission" date="2020-05" db="EMBL/GenBank/DDBJ databases">
        <title>Mucilaginibacter mali sp. nov.</title>
        <authorList>
            <person name="Kim H.S."/>
            <person name="Lee K.C."/>
            <person name="Suh M.K."/>
            <person name="Kim J.-S."/>
            <person name="Han K.-I."/>
            <person name="Eom M.K."/>
            <person name="Shin Y.K."/>
            <person name="Lee J.-S."/>
        </authorList>
    </citation>
    <scope>NUCLEOTIDE SEQUENCE [LARGE SCALE GENOMIC DNA]</scope>
    <source>
        <strain evidence="1 2">G2-14</strain>
    </source>
</reference>
<dbReference type="Proteomes" id="UP000505355">
    <property type="component" value="Chromosome"/>
</dbReference>
<sequence length="200" mass="23046">MRITLIVLFCSISLTASAQWWRLKKLPEHPPAIEAAQHVSPQNFLVTKTPRPVIKTQVLSPGDYRLEVMEAEVMRTAQHNMRFRIYDVASVNFSDLAQLYVKQNRYSEAKWYFLQSTFLARQQNNNRLTISNLCKLAMVKLEIGDFILAQQDLLEAREIAASHGWLTELLETEKQLSAIQYSRFATLKGNIRYAELAAQD</sequence>
<organism evidence="1 2">
    <name type="scientific">Mucilaginibacter mali</name>
    <dbReference type="NCBI Taxonomy" id="2740462"/>
    <lineage>
        <taxon>Bacteria</taxon>
        <taxon>Pseudomonadati</taxon>
        <taxon>Bacteroidota</taxon>
        <taxon>Sphingobacteriia</taxon>
        <taxon>Sphingobacteriales</taxon>
        <taxon>Sphingobacteriaceae</taxon>
        <taxon>Mucilaginibacter</taxon>
    </lineage>
</organism>
<accession>A0A7D4UGL7</accession>
<evidence type="ECO:0000313" key="2">
    <source>
        <dbReference type="Proteomes" id="UP000505355"/>
    </source>
</evidence>